<dbReference type="SMART" id="SM01388">
    <property type="entry name" value="Mob1_phocein"/>
    <property type="match status" value="1"/>
</dbReference>
<gene>
    <name evidence="2" type="primary">LOC136071947</name>
</gene>
<proteinExistence type="predicted"/>
<protein>
    <submittedName>
        <fullName evidence="2">MOB kinase activator 3A-like isoform X1</fullName>
    </submittedName>
</protein>
<dbReference type="InterPro" id="IPR036703">
    <property type="entry name" value="MOB_kinase_act_sf"/>
</dbReference>
<organism evidence="1 2">
    <name type="scientific">Hydra vulgaris</name>
    <name type="common">Hydra</name>
    <name type="synonym">Hydra attenuata</name>
    <dbReference type="NCBI Taxonomy" id="6087"/>
    <lineage>
        <taxon>Eukaryota</taxon>
        <taxon>Metazoa</taxon>
        <taxon>Cnidaria</taxon>
        <taxon>Hydrozoa</taxon>
        <taxon>Hydroidolina</taxon>
        <taxon>Anthoathecata</taxon>
        <taxon>Aplanulata</taxon>
        <taxon>Hydridae</taxon>
        <taxon>Hydra</taxon>
    </lineage>
</organism>
<dbReference type="Proteomes" id="UP001652625">
    <property type="component" value="Chromosome 05"/>
</dbReference>
<accession>A0ABM4BXI2</accession>
<dbReference type="RefSeq" id="XP_065653941.1">
    <property type="nucleotide sequence ID" value="XM_065797869.1"/>
</dbReference>
<dbReference type="GeneID" id="136071947"/>
<evidence type="ECO:0000313" key="1">
    <source>
        <dbReference type="Proteomes" id="UP001652625"/>
    </source>
</evidence>
<dbReference type="PANTHER" id="PTHR22599">
    <property type="entry name" value="MPS ONE BINDER KINASE ACTIVATOR-LIKE MOB"/>
    <property type="match status" value="1"/>
</dbReference>
<evidence type="ECO:0000313" key="2">
    <source>
        <dbReference type="RefSeq" id="XP_065653941.1"/>
    </source>
</evidence>
<dbReference type="SUPFAM" id="SSF101152">
    <property type="entry name" value="Mob1/phocein"/>
    <property type="match status" value="1"/>
</dbReference>
<dbReference type="Gene3D" id="1.20.140.30">
    <property type="entry name" value="MOB kinase activator"/>
    <property type="match status" value="1"/>
</dbReference>
<dbReference type="InterPro" id="IPR005301">
    <property type="entry name" value="MOB_kinase_act_fam"/>
</dbReference>
<dbReference type="Pfam" id="PF03637">
    <property type="entry name" value="Mob1_phocein"/>
    <property type="match status" value="1"/>
</dbReference>
<name>A0ABM4BXI2_HYDVU</name>
<reference evidence="2" key="1">
    <citation type="submission" date="2025-08" db="UniProtKB">
        <authorList>
            <consortium name="RefSeq"/>
        </authorList>
    </citation>
    <scope>IDENTIFICATION</scope>
</reference>
<sequence length="232" mass="26988">MPSNVTKFYEMADKKGGFFKIGSSNNRQKTFRPKKKWESNSIKYQLHKKARATLKSGIDMREAVALPPSEDLDDWLAVHVVDFYNRINLIYGTISDVCTEASCPVMSGGPKYEYYWADGEKYKKPTALSAPMYISTLMDWVDHQVNDENIFPPNSDDPFPKNFLSIVKNILKRLFRVFVHVYIHHFEKIVSLGAEAHINQCYKHFYHFVTEFDLIEKRELNPLKDMTMQLCG</sequence>
<keyword evidence="1" id="KW-1185">Reference proteome</keyword>